<dbReference type="Proteomes" id="UP000799750">
    <property type="component" value="Unassembled WGS sequence"/>
</dbReference>
<accession>A0A6A6QYW8</accession>
<organism evidence="2 3">
    <name type="scientific">Lophium mytilinum</name>
    <dbReference type="NCBI Taxonomy" id="390894"/>
    <lineage>
        <taxon>Eukaryota</taxon>
        <taxon>Fungi</taxon>
        <taxon>Dikarya</taxon>
        <taxon>Ascomycota</taxon>
        <taxon>Pezizomycotina</taxon>
        <taxon>Dothideomycetes</taxon>
        <taxon>Pleosporomycetidae</taxon>
        <taxon>Mytilinidiales</taxon>
        <taxon>Mytilinidiaceae</taxon>
        <taxon>Lophium</taxon>
    </lineage>
</organism>
<name>A0A6A6QYW8_9PEZI</name>
<dbReference type="EMBL" id="MU004186">
    <property type="protein sequence ID" value="KAF2497645.1"/>
    <property type="molecule type" value="Genomic_DNA"/>
</dbReference>
<gene>
    <name evidence="2" type="ORF">BU16DRAFT_559381</name>
</gene>
<reference evidence="2" key="1">
    <citation type="journal article" date="2020" name="Stud. Mycol.">
        <title>101 Dothideomycetes genomes: a test case for predicting lifestyles and emergence of pathogens.</title>
        <authorList>
            <person name="Haridas S."/>
            <person name="Albert R."/>
            <person name="Binder M."/>
            <person name="Bloem J."/>
            <person name="Labutti K."/>
            <person name="Salamov A."/>
            <person name="Andreopoulos B."/>
            <person name="Baker S."/>
            <person name="Barry K."/>
            <person name="Bills G."/>
            <person name="Bluhm B."/>
            <person name="Cannon C."/>
            <person name="Castanera R."/>
            <person name="Culley D."/>
            <person name="Daum C."/>
            <person name="Ezra D."/>
            <person name="Gonzalez J."/>
            <person name="Henrissat B."/>
            <person name="Kuo A."/>
            <person name="Liang C."/>
            <person name="Lipzen A."/>
            <person name="Lutzoni F."/>
            <person name="Magnuson J."/>
            <person name="Mondo S."/>
            <person name="Nolan M."/>
            <person name="Ohm R."/>
            <person name="Pangilinan J."/>
            <person name="Park H.-J."/>
            <person name="Ramirez L."/>
            <person name="Alfaro M."/>
            <person name="Sun H."/>
            <person name="Tritt A."/>
            <person name="Yoshinaga Y."/>
            <person name="Zwiers L.-H."/>
            <person name="Turgeon B."/>
            <person name="Goodwin S."/>
            <person name="Spatafora J."/>
            <person name="Crous P."/>
            <person name="Grigoriev I."/>
        </authorList>
    </citation>
    <scope>NUCLEOTIDE SEQUENCE</scope>
    <source>
        <strain evidence="2">CBS 269.34</strain>
    </source>
</reference>
<protein>
    <submittedName>
        <fullName evidence="2">Uncharacterized protein</fullName>
    </submittedName>
</protein>
<evidence type="ECO:0000313" key="3">
    <source>
        <dbReference type="Proteomes" id="UP000799750"/>
    </source>
</evidence>
<dbReference type="AlphaFoldDB" id="A0A6A6QYW8"/>
<feature type="coiled-coil region" evidence="1">
    <location>
        <begin position="52"/>
        <end position="83"/>
    </location>
</feature>
<sequence>MTVRHNKAKIERHVSQIRTTQKLLEFALSILTVKSLWRHDPQKSESNKATEMAQIKSTLSAWKDNAQKERENVLAEAQEVDENVDLDPDIADATAKELRLQAEICADFVAASDRASETLESVKLDQQIGNVNVGKGAVSHVGMPKSVLELQLVSRQHIGNVTVGDESKSEVGIR</sequence>
<evidence type="ECO:0000313" key="2">
    <source>
        <dbReference type="EMBL" id="KAF2497645.1"/>
    </source>
</evidence>
<evidence type="ECO:0000256" key="1">
    <source>
        <dbReference type="SAM" id="Coils"/>
    </source>
</evidence>
<proteinExistence type="predicted"/>
<keyword evidence="1" id="KW-0175">Coiled coil</keyword>
<keyword evidence="3" id="KW-1185">Reference proteome</keyword>